<reference evidence="1 2" key="1">
    <citation type="submission" date="2020-08" db="EMBL/GenBank/DDBJ databases">
        <title>Sequencing the genomes of 1000 actinobacteria strains.</title>
        <authorList>
            <person name="Klenk H.-P."/>
        </authorList>
    </citation>
    <scope>NUCLEOTIDE SEQUENCE [LARGE SCALE GENOMIC DNA]</scope>
    <source>
        <strain evidence="1 2">DSM 17945</strain>
    </source>
</reference>
<organism evidence="1 2">
    <name type="scientific">Micrococcus endophyticus</name>
    <dbReference type="NCBI Taxonomy" id="455343"/>
    <lineage>
        <taxon>Bacteria</taxon>
        <taxon>Bacillati</taxon>
        <taxon>Actinomycetota</taxon>
        <taxon>Actinomycetes</taxon>
        <taxon>Micrococcales</taxon>
        <taxon>Micrococcaceae</taxon>
        <taxon>Micrococcus</taxon>
    </lineage>
</organism>
<dbReference type="AlphaFoldDB" id="A0A7W9N1R3"/>
<evidence type="ECO:0000313" key="1">
    <source>
        <dbReference type="EMBL" id="MBB5849436.1"/>
    </source>
</evidence>
<dbReference type="EMBL" id="JACHMW010000001">
    <property type="protein sequence ID" value="MBB5849436.1"/>
    <property type="molecule type" value="Genomic_DNA"/>
</dbReference>
<proteinExistence type="predicted"/>
<keyword evidence="2" id="KW-1185">Reference proteome</keyword>
<name>A0A7W9N1R3_9MICC</name>
<accession>A0A7W9N1R3</accession>
<dbReference type="Proteomes" id="UP000567246">
    <property type="component" value="Unassembled WGS sequence"/>
</dbReference>
<dbReference type="RefSeq" id="WP_184172993.1">
    <property type="nucleotide sequence ID" value="NZ_BAABAG010000012.1"/>
</dbReference>
<sequence>MRVRIQEVTRTYVTVAPTVNGAVGEVAKSIDPAASITLSLPTERLCPAS</sequence>
<gene>
    <name evidence="1" type="ORF">HDA33_002000</name>
</gene>
<evidence type="ECO:0000313" key="2">
    <source>
        <dbReference type="Proteomes" id="UP000567246"/>
    </source>
</evidence>
<protein>
    <submittedName>
        <fullName evidence="1">Uncharacterized protein</fullName>
    </submittedName>
</protein>
<comment type="caution">
    <text evidence="1">The sequence shown here is derived from an EMBL/GenBank/DDBJ whole genome shotgun (WGS) entry which is preliminary data.</text>
</comment>